<dbReference type="Proteomes" id="UP000053766">
    <property type="component" value="Unassembled WGS sequence"/>
</dbReference>
<proteinExistence type="predicted"/>
<evidence type="ECO:0000313" key="1">
    <source>
        <dbReference type="EMBL" id="KJH39890.1"/>
    </source>
</evidence>
<dbReference type="PANTHER" id="PTHR47331">
    <property type="entry name" value="PHD-TYPE DOMAIN-CONTAINING PROTEIN"/>
    <property type="match status" value="1"/>
</dbReference>
<name>A0A0D8X5T5_DICVI</name>
<evidence type="ECO:0000313" key="2">
    <source>
        <dbReference type="Proteomes" id="UP000053766"/>
    </source>
</evidence>
<dbReference type="EMBL" id="KN719455">
    <property type="protein sequence ID" value="KJH39890.1"/>
    <property type="molecule type" value="Genomic_DNA"/>
</dbReference>
<gene>
    <name evidence="1" type="ORF">DICVIV_14209</name>
</gene>
<dbReference type="OrthoDB" id="5850742at2759"/>
<reference evidence="1 2" key="1">
    <citation type="submission" date="2013-11" db="EMBL/GenBank/DDBJ databases">
        <title>Draft genome of the bovine lungworm Dictyocaulus viviparus.</title>
        <authorList>
            <person name="Mitreva M."/>
        </authorList>
    </citation>
    <scope>NUCLEOTIDE SEQUENCE [LARGE SCALE GENOMIC DNA]</scope>
    <source>
        <strain evidence="1 2">HannoverDv2000</strain>
    </source>
</reference>
<reference evidence="2" key="2">
    <citation type="journal article" date="2016" name="Sci. Rep.">
        <title>Dictyocaulus viviparus genome, variome and transcriptome elucidate lungworm biology and support future intervention.</title>
        <authorList>
            <person name="McNulty S.N."/>
            <person name="Strube C."/>
            <person name="Rosa B.A."/>
            <person name="Martin J.C."/>
            <person name="Tyagi R."/>
            <person name="Choi Y.J."/>
            <person name="Wang Q."/>
            <person name="Hallsworth Pepin K."/>
            <person name="Zhang X."/>
            <person name="Ozersky P."/>
            <person name="Wilson R.K."/>
            <person name="Sternberg P.W."/>
            <person name="Gasser R.B."/>
            <person name="Mitreva M."/>
        </authorList>
    </citation>
    <scope>NUCLEOTIDE SEQUENCE [LARGE SCALE GENOMIC DNA]</scope>
    <source>
        <strain evidence="2">HannoverDv2000</strain>
    </source>
</reference>
<evidence type="ECO:0008006" key="3">
    <source>
        <dbReference type="Google" id="ProtNLM"/>
    </source>
</evidence>
<feature type="non-terminal residue" evidence="1">
    <location>
        <position position="129"/>
    </location>
</feature>
<dbReference type="STRING" id="29172.A0A0D8X5T5"/>
<protein>
    <recommendedName>
        <fullName evidence="3">Integrase zinc-binding domain-containing protein</fullName>
    </recommendedName>
</protein>
<accession>A0A0D8X5T5</accession>
<sequence>MDIDLRERIQNNITEARLIKSEPYITAREYELALRILIRNHQATYYRTYSQKLLRNLNVYQDDYGILRCKGRLSNAYIPIEAKRPILIIPNTPLAEQIVKEGHLPYHCSISQTIATVRKQFWIPRLRQM</sequence>
<dbReference type="AlphaFoldDB" id="A0A0D8X5T5"/>
<keyword evidence="2" id="KW-1185">Reference proteome</keyword>
<organism evidence="1 2">
    <name type="scientific">Dictyocaulus viviparus</name>
    <name type="common">Bovine lungworm</name>
    <dbReference type="NCBI Taxonomy" id="29172"/>
    <lineage>
        <taxon>Eukaryota</taxon>
        <taxon>Metazoa</taxon>
        <taxon>Ecdysozoa</taxon>
        <taxon>Nematoda</taxon>
        <taxon>Chromadorea</taxon>
        <taxon>Rhabditida</taxon>
        <taxon>Rhabditina</taxon>
        <taxon>Rhabditomorpha</taxon>
        <taxon>Strongyloidea</taxon>
        <taxon>Metastrongylidae</taxon>
        <taxon>Dictyocaulus</taxon>
    </lineage>
</organism>